<evidence type="ECO:0000313" key="2">
    <source>
        <dbReference type="Proteomes" id="UP000319817"/>
    </source>
</evidence>
<name>A0A517NNQ3_9BACT</name>
<evidence type="ECO:0000313" key="1">
    <source>
        <dbReference type="EMBL" id="QDT08759.1"/>
    </source>
</evidence>
<keyword evidence="2" id="KW-1185">Reference proteome</keyword>
<sequence length="32" mass="3289">MTPLWFDNGRGIAAAVVGLGIECVHFSSVLAG</sequence>
<dbReference type="Proteomes" id="UP000319817">
    <property type="component" value="Chromosome"/>
</dbReference>
<dbReference type="EMBL" id="CP036526">
    <property type="protein sequence ID" value="QDT08759.1"/>
    <property type="molecule type" value="Genomic_DNA"/>
</dbReference>
<organism evidence="1 2">
    <name type="scientific">Stieleria marina</name>
    <dbReference type="NCBI Taxonomy" id="1930275"/>
    <lineage>
        <taxon>Bacteria</taxon>
        <taxon>Pseudomonadati</taxon>
        <taxon>Planctomycetota</taxon>
        <taxon>Planctomycetia</taxon>
        <taxon>Pirellulales</taxon>
        <taxon>Pirellulaceae</taxon>
        <taxon>Stieleria</taxon>
    </lineage>
</organism>
<reference evidence="1 2" key="1">
    <citation type="submission" date="2019-02" db="EMBL/GenBank/DDBJ databases">
        <title>Deep-cultivation of Planctomycetes and their phenomic and genomic characterization uncovers novel biology.</title>
        <authorList>
            <person name="Wiegand S."/>
            <person name="Jogler M."/>
            <person name="Boedeker C."/>
            <person name="Pinto D."/>
            <person name="Vollmers J."/>
            <person name="Rivas-Marin E."/>
            <person name="Kohn T."/>
            <person name="Peeters S.H."/>
            <person name="Heuer A."/>
            <person name="Rast P."/>
            <person name="Oberbeckmann S."/>
            <person name="Bunk B."/>
            <person name="Jeske O."/>
            <person name="Meyerdierks A."/>
            <person name="Storesund J.E."/>
            <person name="Kallscheuer N."/>
            <person name="Luecker S."/>
            <person name="Lage O.M."/>
            <person name="Pohl T."/>
            <person name="Merkel B.J."/>
            <person name="Hornburger P."/>
            <person name="Mueller R.-W."/>
            <person name="Bruemmer F."/>
            <person name="Labrenz M."/>
            <person name="Spormann A.M."/>
            <person name="Op den Camp H."/>
            <person name="Overmann J."/>
            <person name="Amann R."/>
            <person name="Jetten M.S.M."/>
            <person name="Mascher T."/>
            <person name="Medema M.H."/>
            <person name="Devos D.P."/>
            <person name="Kaster A.-K."/>
            <person name="Ovreas L."/>
            <person name="Rohde M."/>
            <person name="Galperin M.Y."/>
            <person name="Jogler C."/>
        </authorList>
    </citation>
    <scope>NUCLEOTIDE SEQUENCE [LARGE SCALE GENOMIC DNA]</scope>
    <source>
        <strain evidence="1 2">K23_9</strain>
    </source>
</reference>
<protein>
    <submittedName>
        <fullName evidence="1">Uncharacterized protein</fullName>
    </submittedName>
</protein>
<proteinExistence type="predicted"/>
<dbReference type="AlphaFoldDB" id="A0A517NNQ3"/>
<accession>A0A517NNQ3</accession>
<gene>
    <name evidence="1" type="ORF">K239x_07010</name>
</gene>